<feature type="domain" description="Cytochrome c" evidence="6">
    <location>
        <begin position="31"/>
        <end position="147"/>
    </location>
</feature>
<dbReference type="OrthoDB" id="9805828at2"/>
<feature type="chain" id="PRO_5013021109" evidence="5">
    <location>
        <begin position="21"/>
        <end position="158"/>
    </location>
</feature>
<dbReference type="AlphaFoldDB" id="A0A1P8N1J7"/>
<dbReference type="GO" id="GO:0009055">
    <property type="term" value="F:electron transfer activity"/>
    <property type="evidence" value="ECO:0007669"/>
    <property type="project" value="InterPro"/>
</dbReference>
<feature type="signal peptide" evidence="5">
    <location>
        <begin position="1"/>
        <end position="20"/>
    </location>
</feature>
<dbReference type="InterPro" id="IPR009056">
    <property type="entry name" value="Cyt_c-like_dom"/>
</dbReference>
<evidence type="ECO:0000256" key="4">
    <source>
        <dbReference type="PROSITE-ProRule" id="PRU00433"/>
    </source>
</evidence>
<dbReference type="InterPro" id="IPR036909">
    <property type="entry name" value="Cyt_c-like_dom_sf"/>
</dbReference>
<evidence type="ECO:0000256" key="5">
    <source>
        <dbReference type="SAM" id="SignalP"/>
    </source>
</evidence>
<keyword evidence="5" id="KW-0732">Signal</keyword>
<gene>
    <name evidence="7" type="ORF">BWR18_20140</name>
</gene>
<dbReference type="GO" id="GO:0020037">
    <property type="term" value="F:heme binding"/>
    <property type="evidence" value="ECO:0007669"/>
    <property type="project" value="InterPro"/>
</dbReference>
<dbReference type="Gene3D" id="1.10.760.10">
    <property type="entry name" value="Cytochrome c-like domain"/>
    <property type="match status" value="1"/>
</dbReference>
<dbReference type="PROSITE" id="PS51007">
    <property type="entry name" value="CYTC"/>
    <property type="match status" value="1"/>
</dbReference>
<dbReference type="KEGG" id="tom:BWR18_20140"/>
<keyword evidence="7" id="KW-0614">Plasmid</keyword>
<keyword evidence="2 4" id="KW-0479">Metal-binding</keyword>
<dbReference type="GO" id="GO:0046872">
    <property type="term" value="F:metal ion binding"/>
    <property type="evidence" value="ECO:0007669"/>
    <property type="project" value="UniProtKB-KW"/>
</dbReference>
<evidence type="ECO:0000256" key="2">
    <source>
        <dbReference type="ARBA" id="ARBA00022723"/>
    </source>
</evidence>
<name>A0A1P8N1J7_9RHOB</name>
<keyword evidence="1 4" id="KW-0349">Heme</keyword>
<evidence type="ECO:0000313" key="8">
    <source>
        <dbReference type="Proteomes" id="UP000186336"/>
    </source>
</evidence>
<dbReference type="RefSeq" id="WP_076630643.1">
    <property type="nucleotide sequence ID" value="NZ_CP019315.1"/>
</dbReference>
<reference evidence="7 8" key="1">
    <citation type="submission" date="2017-01" db="EMBL/GenBank/DDBJ databases">
        <title>Complete genome of Tateyamaria omphalii DOK1-4 isolated from seawater in Dokdo.</title>
        <authorList>
            <person name="Kim J.H."/>
            <person name="Chi W.-J."/>
        </authorList>
    </citation>
    <scope>NUCLEOTIDE SEQUENCE [LARGE SCALE GENOMIC DNA]</scope>
    <source>
        <strain evidence="7 8">DOK1-4</strain>
        <plasmid evidence="7 8">pDOK1-4-3</plasmid>
    </source>
</reference>
<geneLocation type="plasmid" evidence="7 8">
    <name>pDOK1-4-3</name>
</geneLocation>
<evidence type="ECO:0000313" key="7">
    <source>
        <dbReference type="EMBL" id="APX14176.1"/>
    </source>
</evidence>
<sequence length="158" mass="17038">MFRTLAIAAATATLAVPAFAEGHSVDLTATGDVAEGEKAFRQCISCHVVQNEAGDTLAGRNAKTGPNLYGIIGGKFGMVEDFRYSDINQLASEMDVVINEEVFVVYVQDPTGYLREITDDNGRSKMTYKVRKEEDAVNLYAYLASIATNPEAATDEGS</sequence>
<keyword evidence="3 4" id="KW-0408">Iron</keyword>
<dbReference type="SUPFAM" id="SSF46626">
    <property type="entry name" value="Cytochrome c"/>
    <property type="match status" value="1"/>
</dbReference>
<dbReference type="EMBL" id="CP019315">
    <property type="protein sequence ID" value="APX14176.1"/>
    <property type="molecule type" value="Genomic_DNA"/>
</dbReference>
<evidence type="ECO:0000256" key="1">
    <source>
        <dbReference type="ARBA" id="ARBA00022617"/>
    </source>
</evidence>
<accession>A0A1P8N1J7</accession>
<dbReference type="Proteomes" id="UP000186336">
    <property type="component" value="Plasmid pDOK1-4-3"/>
</dbReference>
<protein>
    <submittedName>
        <fullName evidence="7">Cytochrome C</fullName>
    </submittedName>
</protein>
<evidence type="ECO:0000256" key="3">
    <source>
        <dbReference type="ARBA" id="ARBA00023004"/>
    </source>
</evidence>
<keyword evidence="8" id="KW-1185">Reference proteome</keyword>
<evidence type="ECO:0000259" key="6">
    <source>
        <dbReference type="PROSITE" id="PS51007"/>
    </source>
</evidence>
<organism evidence="7 8">
    <name type="scientific">Tateyamaria omphalii</name>
    <dbReference type="NCBI Taxonomy" id="299262"/>
    <lineage>
        <taxon>Bacteria</taxon>
        <taxon>Pseudomonadati</taxon>
        <taxon>Pseudomonadota</taxon>
        <taxon>Alphaproteobacteria</taxon>
        <taxon>Rhodobacterales</taxon>
        <taxon>Roseobacteraceae</taxon>
        <taxon>Tateyamaria</taxon>
    </lineage>
</organism>
<proteinExistence type="predicted"/>